<dbReference type="EMBL" id="LAZR01001089">
    <property type="protein sequence ID" value="KKN50916.1"/>
    <property type="molecule type" value="Genomic_DNA"/>
</dbReference>
<dbReference type="AlphaFoldDB" id="A0A0F9TPA3"/>
<evidence type="ECO:0000313" key="1">
    <source>
        <dbReference type="EMBL" id="KKN50916.1"/>
    </source>
</evidence>
<gene>
    <name evidence="1" type="ORF">LCGC14_0627810</name>
</gene>
<organism evidence="1">
    <name type="scientific">marine sediment metagenome</name>
    <dbReference type="NCBI Taxonomy" id="412755"/>
    <lineage>
        <taxon>unclassified sequences</taxon>
        <taxon>metagenomes</taxon>
        <taxon>ecological metagenomes</taxon>
    </lineage>
</organism>
<accession>A0A0F9TPA3</accession>
<protein>
    <submittedName>
        <fullName evidence="1">Uncharacterized protein</fullName>
    </submittedName>
</protein>
<reference evidence="1" key="1">
    <citation type="journal article" date="2015" name="Nature">
        <title>Complex archaea that bridge the gap between prokaryotes and eukaryotes.</title>
        <authorList>
            <person name="Spang A."/>
            <person name="Saw J.H."/>
            <person name="Jorgensen S.L."/>
            <person name="Zaremba-Niedzwiedzka K."/>
            <person name="Martijn J."/>
            <person name="Lind A.E."/>
            <person name="van Eijk R."/>
            <person name="Schleper C."/>
            <person name="Guy L."/>
            <person name="Ettema T.J."/>
        </authorList>
    </citation>
    <scope>NUCLEOTIDE SEQUENCE</scope>
</reference>
<sequence>MSEKFNCDCQTTIPLKAEGECERLIGRDVYSSAILRYGYSIIRIRPYRKDGQLSKVDLYPGMDWAFCPFCGEPKD</sequence>
<name>A0A0F9TPA3_9ZZZZ</name>
<comment type="caution">
    <text evidence="1">The sequence shown here is derived from an EMBL/GenBank/DDBJ whole genome shotgun (WGS) entry which is preliminary data.</text>
</comment>
<proteinExistence type="predicted"/>